<organism evidence="3">
    <name type="scientific">Enterobius vermicularis</name>
    <name type="common">Human pinworm</name>
    <dbReference type="NCBI Taxonomy" id="51028"/>
    <lineage>
        <taxon>Eukaryota</taxon>
        <taxon>Metazoa</taxon>
        <taxon>Ecdysozoa</taxon>
        <taxon>Nematoda</taxon>
        <taxon>Chromadorea</taxon>
        <taxon>Rhabditida</taxon>
        <taxon>Spirurina</taxon>
        <taxon>Oxyuridomorpha</taxon>
        <taxon>Oxyuroidea</taxon>
        <taxon>Oxyuridae</taxon>
        <taxon>Enterobius</taxon>
    </lineage>
</organism>
<reference evidence="3" key="1">
    <citation type="submission" date="2016-04" db="UniProtKB">
        <authorList>
            <consortium name="WormBaseParasite"/>
        </authorList>
    </citation>
    <scope>IDENTIFICATION</scope>
</reference>
<proteinExistence type="predicted"/>
<gene>
    <name evidence="1" type="ORF">EVEC_LOCUS5365</name>
</gene>
<accession>A0A0N4V679</accession>
<reference evidence="1 2" key="2">
    <citation type="submission" date="2018-10" db="EMBL/GenBank/DDBJ databases">
        <authorList>
            <consortium name="Pathogen Informatics"/>
        </authorList>
    </citation>
    <scope>NUCLEOTIDE SEQUENCE [LARGE SCALE GENOMIC DNA]</scope>
</reference>
<evidence type="ECO:0000313" key="3">
    <source>
        <dbReference type="WBParaSite" id="EVEC_0000575401-mRNA-1"/>
    </source>
</evidence>
<evidence type="ECO:0000313" key="2">
    <source>
        <dbReference type="Proteomes" id="UP000274131"/>
    </source>
</evidence>
<sequence>MNFNRAETEPHQPHYIKLWDVRGMSRGNSFFEICNSPSGELELVDKLEQVGERLALSEEDVEAAGLLKDSRSLKEYIILRDKLRSEVPDPLQFDSKTDLHLGSAAIAGAKVLVDEQRTTRSMSKKLVEQCGSNEENFLYNGIKNRDRDLKCAEQIAKLRKSAVLESLVDFQKQIDFKGKVLKHVANRAYEKVLGRSKSDSRANRLGRPKPLRVFHRFVMKTPRFIRSTKEINPLDDEQILDSYAIQVASEATRYSRRKSFGTVPFNRALLDEED</sequence>
<protein>
    <submittedName>
        <fullName evidence="1 3">Uncharacterized protein</fullName>
    </submittedName>
</protein>
<evidence type="ECO:0000313" key="1">
    <source>
        <dbReference type="EMBL" id="VDD90614.1"/>
    </source>
</evidence>
<dbReference type="OrthoDB" id="5872878at2759"/>
<dbReference type="EMBL" id="UXUI01008142">
    <property type="protein sequence ID" value="VDD90614.1"/>
    <property type="molecule type" value="Genomic_DNA"/>
</dbReference>
<dbReference type="AlphaFoldDB" id="A0A0N4V679"/>
<name>A0A0N4V679_ENTVE</name>
<dbReference type="WBParaSite" id="EVEC_0000575401-mRNA-1">
    <property type="protein sequence ID" value="EVEC_0000575401-mRNA-1"/>
    <property type="gene ID" value="EVEC_0000575401"/>
</dbReference>
<dbReference type="Proteomes" id="UP000274131">
    <property type="component" value="Unassembled WGS sequence"/>
</dbReference>
<keyword evidence="2" id="KW-1185">Reference proteome</keyword>